<dbReference type="SUPFAM" id="SSF51445">
    <property type="entry name" value="(Trans)glycosidases"/>
    <property type="match status" value="1"/>
</dbReference>
<gene>
    <name evidence="2" type="ORF">HXX08_02945</name>
    <name evidence="3" type="ORF">OZ401_002508</name>
</gene>
<dbReference type="Proteomes" id="UP000521676">
    <property type="component" value="Unassembled WGS sequence"/>
</dbReference>
<name>A0A8T7LX89_9CHLR</name>
<protein>
    <recommendedName>
        <fullName evidence="6">Glycoside hydrolase family 5 domain-containing protein</fullName>
    </recommendedName>
</protein>
<sequence>MFGSMPSSKKFRSLPLIVVFLLILQLVATTLLLPRSATAQTQTINPYGVNTFLEKEVENWKKEKTFQLISEAGIGWVKQEFSWDEIEFRKGYFYDDKFQKSSWEKFDQIVNLAVKYNINIVARLDRTPLWANPQSGDPMHPPANFQDYADFIKAFVTHYKGKINYIQVWNEPNLGYEWTGTPDAKKYVEMLKLAYQAAKSADPNIKVMNAPLAMTVEKGPTNLSELDFFSQMYQAGAKPYFDVIAANGYGLEFPPEDAPDPQKLNFRRVELLHDIAVKNGDSTKQVWFNEYGWNASPADFPADKLIWRRVTEQQQADYTVRGYKYARDNWSWSGVIFMWYFRQVGDITPDRSDYYFQMVTTDFKTKPVYDALKKDALAFINQKGLPTPVPFTPVTQPVTTTAAVATTQANTTAAVTTTKAVATTAAIAAPTQTSSSSSGSGDNSSALNLIIVGIVVLLVGGGGAAFYFIQQRNRQ</sequence>
<dbReference type="AlphaFoldDB" id="A0A8T7LX89"/>
<dbReference type="PANTHER" id="PTHR12631">
    <property type="entry name" value="ALPHA-L-IDURONIDASE"/>
    <property type="match status" value="1"/>
</dbReference>
<feature type="transmembrane region" description="Helical" evidence="1">
    <location>
        <begin position="446"/>
        <end position="469"/>
    </location>
</feature>
<keyword evidence="1" id="KW-1133">Transmembrane helix</keyword>
<accession>A0A8T7LX89</accession>
<dbReference type="Gene3D" id="3.20.20.80">
    <property type="entry name" value="Glycosidases"/>
    <property type="match status" value="1"/>
</dbReference>
<proteinExistence type="predicted"/>
<dbReference type="RefSeq" id="WP_341468589.1">
    <property type="nucleotide sequence ID" value="NZ_CP128399.1"/>
</dbReference>
<dbReference type="PANTHER" id="PTHR12631:SF10">
    <property type="entry name" value="BETA-XYLOSIDASE-LIKE PROTEIN-RELATED"/>
    <property type="match status" value="1"/>
</dbReference>
<keyword evidence="5" id="KW-1185">Reference proteome</keyword>
<dbReference type="EMBL" id="CP128399">
    <property type="protein sequence ID" value="WJW66695.1"/>
    <property type="molecule type" value="Genomic_DNA"/>
</dbReference>
<dbReference type="InterPro" id="IPR051923">
    <property type="entry name" value="Glycosyl_Hydrolase_39"/>
</dbReference>
<reference evidence="2 4" key="1">
    <citation type="submission" date="2020-06" db="EMBL/GenBank/DDBJ databases">
        <title>Anoxygenic phototrophic Chloroflexota member uses a Type I reaction center.</title>
        <authorList>
            <person name="Tsuji J.M."/>
            <person name="Shaw N.A."/>
            <person name="Nagashima S."/>
            <person name="Venkiteswaran J."/>
            <person name="Schiff S.L."/>
            <person name="Hanada S."/>
            <person name="Tank M."/>
            <person name="Neufeld J.D."/>
        </authorList>
    </citation>
    <scope>NUCLEOTIDE SEQUENCE [LARGE SCALE GENOMIC DNA]</scope>
    <source>
        <strain evidence="2">L227-S17</strain>
    </source>
</reference>
<dbReference type="EMBL" id="JACATZ010000001">
    <property type="protein sequence ID" value="NWJ44812.1"/>
    <property type="molecule type" value="Genomic_DNA"/>
</dbReference>
<evidence type="ECO:0000313" key="2">
    <source>
        <dbReference type="EMBL" id="NWJ44812.1"/>
    </source>
</evidence>
<keyword evidence="1" id="KW-0472">Membrane</keyword>
<keyword evidence="1" id="KW-0812">Transmembrane</keyword>
<evidence type="ECO:0000313" key="3">
    <source>
        <dbReference type="EMBL" id="WJW66695.1"/>
    </source>
</evidence>
<reference evidence="3" key="2">
    <citation type="journal article" date="2024" name="Nature">
        <title>Anoxygenic phototroph of the Chloroflexota uses a type I reaction centre.</title>
        <authorList>
            <person name="Tsuji J.M."/>
            <person name="Shaw N.A."/>
            <person name="Nagashima S."/>
            <person name="Venkiteswaran J.J."/>
            <person name="Schiff S.L."/>
            <person name="Watanabe T."/>
            <person name="Fukui M."/>
            <person name="Hanada S."/>
            <person name="Tank M."/>
            <person name="Neufeld J.D."/>
        </authorList>
    </citation>
    <scope>NUCLEOTIDE SEQUENCE</scope>
    <source>
        <strain evidence="3">L227-S17</strain>
    </source>
</reference>
<organism evidence="2 4">
    <name type="scientific">Candidatus Chlorohelix allophototropha</name>
    <dbReference type="NCBI Taxonomy" id="3003348"/>
    <lineage>
        <taxon>Bacteria</taxon>
        <taxon>Bacillati</taxon>
        <taxon>Chloroflexota</taxon>
        <taxon>Chloroflexia</taxon>
        <taxon>Candidatus Chloroheliales</taxon>
        <taxon>Candidatus Chloroheliaceae</taxon>
        <taxon>Candidatus Chlorohelix</taxon>
    </lineage>
</organism>
<evidence type="ECO:0000313" key="4">
    <source>
        <dbReference type="Proteomes" id="UP000521676"/>
    </source>
</evidence>
<dbReference type="GO" id="GO:0004553">
    <property type="term" value="F:hydrolase activity, hydrolyzing O-glycosyl compounds"/>
    <property type="evidence" value="ECO:0007669"/>
    <property type="project" value="TreeGrafter"/>
</dbReference>
<dbReference type="Proteomes" id="UP001431572">
    <property type="component" value="Chromosome 1"/>
</dbReference>
<evidence type="ECO:0000256" key="1">
    <source>
        <dbReference type="SAM" id="Phobius"/>
    </source>
</evidence>
<dbReference type="InterPro" id="IPR017853">
    <property type="entry name" value="GH"/>
</dbReference>
<evidence type="ECO:0008006" key="6">
    <source>
        <dbReference type="Google" id="ProtNLM"/>
    </source>
</evidence>
<evidence type="ECO:0000313" key="5">
    <source>
        <dbReference type="Proteomes" id="UP001431572"/>
    </source>
</evidence>